<gene>
    <name evidence="2" type="ORF">JRO89_XS10G0137900</name>
</gene>
<dbReference type="InterPro" id="IPR005174">
    <property type="entry name" value="KIB1-4_b-propeller"/>
</dbReference>
<dbReference type="InterPro" id="IPR050942">
    <property type="entry name" value="F-box_BR-signaling"/>
</dbReference>
<organism evidence="2 3">
    <name type="scientific">Xanthoceras sorbifolium</name>
    <dbReference type="NCBI Taxonomy" id="99658"/>
    <lineage>
        <taxon>Eukaryota</taxon>
        <taxon>Viridiplantae</taxon>
        <taxon>Streptophyta</taxon>
        <taxon>Embryophyta</taxon>
        <taxon>Tracheophyta</taxon>
        <taxon>Spermatophyta</taxon>
        <taxon>Magnoliopsida</taxon>
        <taxon>eudicotyledons</taxon>
        <taxon>Gunneridae</taxon>
        <taxon>Pentapetalae</taxon>
        <taxon>rosids</taxon>
        <taxon>malvids</taxon>
        <taxon>Sapindales</taxon>
        <taxon>Sapindaceae</taxon>
        <taxon>Xanthoceroideae</taxon>
        <taxon>Xanthoceras</taxon>
    </lineage>
</organism>
<reference evidence="2 3" key="1">
    <citation type="submission" date="2021-02" db="EMBL/GenBank/DDBJ databases">
        <title>Plant Genome Project.</title>
        <authorList>
            <person name="Zhang R.-G."/>
        </authorList>
    </citation>
    <scope>NUCLEOTIDE SEQUENCE [LARGE SCALE GENOMIC DNA]</scope>
    <source>
        <tissue evidence="2">Leaves</tissue>
    </source>
</reference>
<name>A0ABQ8HIK8_9ROSI</name>
<proteinExistence type="predicted"/>
<keyword evidence="3" id="KW-1185">Reference proteome</keyword>
<dbReference type="EMBL" id="JAFEMO010000010">
    <property type="protein sequence ID" value="KAH7560914.1"/>
    <property type="molecule type" value="Genomic_DNA"/>
</dbReference>
<dbReference type="PANTHER" id="PTHR44259:SF108">
    <property type="entry name" value="F-BOX PROTEIN SKIP23-LIKE"/>
    <property type="match status" value="1"/>
</dbReference>
<comment type="caution">
    <text evidence="2">The sequence shown here is derived from an EMBL/GenBank/DDBJ whole genome shotgun (WGS) entry which is preliminary data.</text>
</comment>
<protein>
    <recommendedName>
        <fullName evidence="1">KIB1-4 beta-propeller domain-containing protein</fullName>
    </recommendedName>
</protein>
<dbReference type="Pfam" id="PF03478">
    <property type="entry name" value="Beta-prop_KIB1-4"/>
    <property type="match status" value="1"/>
</dbReference>
<accession>A0ABQ8HIK8</accession>
<feature type="domain" description="KIB1-4 beta-propeller" evidence="1">
    <location>
        <begin position="90"/>
        <end position="275"/>
    </location>
</feature>
<sequence length="304" mass="33963">MGGDCFVVEEESESLFGVVGSLVLDLVFGPNLRAVKLIIAVMANWENINHEILVEIAKRMRRSEDYVAFRGVSPRKDSYVHDFYDPSKGTTQHVILPETSDNPTYAGNITKCVLSSSPLLASDYIMMAIHGERELSYDETWTATNSWCGRYQDVTYYKGQFYAVNTRGRVMACIIRGDNPSEAEQVAKLLSSPNRTREDFTYITLGFKVFKVDLSDNTWSNIKDLGDRVPFLGFNSSFSCAAHLSNSKPNSIYFTHDSDELYSAEGGGKDMGIYSLLDGSITPHFSGDSLHPINPPIWVEPSFI</sequence>
<evidence type="ECO:0000259" key="1">
    <source>
        <dbReference type="Pfam" id="PF03478"/>
    </source>
</evidence>
<evidence type="ECO:0000313" key="2">
    <source>
        <dbReference type="EMBL" id="KAH7560914.1"/>
    </source>
</evidence>
<dbReference type="PANTHER" id="PTHR44259">
    <property type="entry name" value="OS07G0183000 PROTEIN-RELATED"/>
    <property type="match status" value="1"/>
</dbReference>
<dbReference type="Proteomes" id="UP000827721">
    <property type="component" value="Unassembled WGS sequence"/>
</dbReference>
<evidence type="ECO:0000313" key="3">
    <source>
        <dbReference type="Proteomes" id="UP000827721"/>
    </source>
</evidence>